<dbReference type="OrthoDB" id="73875at2759"/>
<dbReference type="Proteomes" id="UP000077266">
    <property type="component" value="Unassembled WGS sequence"/>
</dbReference>
<feature type="compositionally biased region" description="Basic and acidic residues" evidence="1">
    <location>
        <begin position="526"/>
        <end position="539"/>
    </location>
</feature>
<protein>
    <recommendedName>
        <fullName evidence="5">Chitinase</fullName>
    </recommendedName>
</protein>
<feature type="compositionally biased region" description="Polar residues" evidence="1">
    <location>
        <begin position="433"/>
        <end position="449"/>
    </location>
</feature>
<feature type="region of interest" description="Disordered" evidence="1">
    <location>
        <begin position="520"/>
        <end position="539"/>
    </location>
</feature>
<proteinExistence type="predicted"/>
<feature type="region of interest" description="Disordered" evidence="1">
    <location>
        <begin position="433"/>
        <end position="468"/>
    </location>
</feature>
<name>A0A165CRX9_EXIGL</name>
<sequence>MSGLKKRYPLVGYLALNPDEDLEDSAFTAYIPLANVSNSWDVIILEWADADENSARVTFKGCFQPECPNHETESQFIAAVKDRVANGSVVQISLERSNGNPYKIDTDAKATTFVTTIKAIVDKYGFNGVDIYLTDVACGGDGDGQDFLTARDLSSVHLISAVQTLRGTYGSSFVLSLTANIHSSGAGIDGQRSCLAVIHALRDVVDLFYLVPVTGSGQSIYTDVDGSNYEYTTPEYLVASASLLLAQNGTPVQNSSELFPPLRAEQLFVLAELTHNLHDQYFRVNVSTTQDALACIARGERCHSYQVTGGAGALEGFRGFVADLINDDERDGGAFRKGMTPLLDALANNASLPSTSGSSSPSSSSSDAQPSSAAEATAAGETGPSARTLALVIVLPLLAALLLACLAVWYWRLRRRRARELRDIETRPYISETSTSRLQVPSVQVPSDTLRSRSDAAVVSTSSPTEKGRTILQADQHAEDSHSQADPVAPERIAVLQDAIRRAGFSVDALVTSLHRVAPEADGDAEEHPPTYHFNDDTC</sequence>
<keyword evidence="2" id="KW-0812">Transmembrane</keyword>
<evidence type="ECO:0000313" key="4">
    <source>
        <dbReference type="Proteomes" id="UP000077266"/>
    </source>
</evidence>
<reference evidence="3 4" key="1">
    <citation type="journal article" date="2016" name="Mol. Biol. Evol.">
        <title>Comparative Genomics of Early-Diverging Mushroom-Forming Fungi Provides Insights into the Origins of Lignocellulose Decay Capabilities.</title>
        <authorList>
            <person name="Nagy L.G."/>
            <person name="Riley R."/>
            <person name="Tritt A."/>
            <person name="Adam C."/>
            <person name="Daum C."/>
            <person name="Floudas D."/>
            <person name="Sun H."/>
            <person name="Yadav J.S."/>
            <person name="Pangilinan J."/>
            <person name="Larsson K.H."/>
            <person name="Matsuura K."/>
            <person name="Barry K."/>
            <person name="Labutti K."/>
            <person name="Kuo R."/>
            <person name="Ohm R.A."/>
            <person name="Bhattacharya S.S."/>
            <person name="Shirouzu T."/>
            <person name="Yoshinaga Y."/>
            <person name="Martin F.M."/>
            <person name="Grigoriev I.V."/>
            <person name="Hibbett D.S."/>
        </authorList>
    </citation>
    <scope>NUCLEOTIDE SEQUENCE [LARGE SCALE GENOMIC DNA]</scope>
    <source>
        <strain evidence="3 4">HHB12029</strain>
    </source>
</reference>
<gene>
    <name evidence="3" type="ORF">EXIGLDRAFT_330320</name>
</gene>
<organism evidence="3 4">
    <name type="scientific">Exidia glandulosa HHB12029</name>
    <dbReference type="NCBI Taxonomy" id="1314781"/>
    <lineage>
        <taxon>Eukaryota</taxon>
        <taxon>Fungi</taxon>
        <taxon>Dikarya</taxon>
        <taxon>Basidiomycota</taxon>
        <taxon>Agaricomycotina</taxon>
        <taxon>Agaricomycetes</taxon>
        <taxon>Auriculariales</taxon>
        <taxon>Exidiaceae</taxon>
        <taxon>Exidia</taxon>
    </lineage>
</organism>
<dbReference type="EMBL" id="KV426294">
    <property type="protein sequence ID" value="KZV82993.1"/>
    <property type="molecule type" value="Genomic_DNA"/>
</dbReference>
<dbReference type="SUPFAM" id="SSF51445">
    <property type="entry name" value="(Trans)glycosidases"/>
    <property type="match status" value="1"/>
</dbReference>
<evidence type="ECO:0000256" key="1">
    <source>
        <dbReference type="SAM" id="MobiDB-lite"/>
    </source>
</evidence>
<feature type="transmembrane region" description="Helical" evidence="2">
    <location>
        <begin position="389"/>
        <end position="411"/>
    </location>
</feature>
<accession>A0A165CRX9</accession>
<dbReference type="InParanoid" id="A0A165CRX9"/>
<keyword evidence="2" id="KW-1133">Transmembrane helix</keyword>
<evidence type="ECO:0000256" key="2">
    <source>
        <dbReference type="SAM" id="Phobius"/>
    </source>
</evidence>
<evidence type="ECO:0008006" key="5">
    <source>
        <dbReference type="Google" id="ProtNLM"/>
    </source>
</evidence>
<dbReference type="AlphaFoldDB" id="A0A165CRX9"/>
<dbReference type="Gene3D" id="3.20.20.80">
    <property type="entry name" value="Glycosidases"/>
    <property type="match status" value="1"/>
</dbReference>
<feature type="region of interest" description="Disordered" evidence="1">
    <location>
        <begin position="350"/>
        <end position="380"/>
    </location>
</feature>
<evidence type="ECO:0000313" key="3">
    <source>
        <dbReference type="EMBL" id="KZV82993.1"/>
    </source>
</evidence>
<keyword evidence="2" id="KW-0472">Membrane</keyword>
<keyword evidence="4" id="KW-1185">Reference proteome</keyword>
<dbReference type="InterPro" id="IPR017853">
    <property type="entry name" value="GH"/>
</dbReference>